<keyword evidence="3" id="KW-1185">Reference proteome</keyword>
<feature type="region of interest" description="Disordered" evidence="1">
    <location>
        <begin position="52"/>
        <end position="95"/>
    </location>
</feature>
<name>A0ABX4H9I2_9CORY</name>
<protein>
    <submittedName>
        <fullName evidence="2">Uncharacterized protein</fullName>
    </submittedName>
</protein>
<proteinExistence type="predicted"/>
<evidence type="ECO:0000256" key="1">
    <source>
        <dbReference type="SAM" id="MobiDB-lite"/>
    </source>
</evidence>
<comment type="caution">
    <text evidence="2">The sequence shown here is derived from an EMBL/GenBank/DDBJ whole genome shotgun (WGS) entry which is preliminary data.</text>
</comment>
<feature type="compositionally biased region" description="Basic residues" evidence="1">
    <location>
        <begin position="72"/>
        <end position="81"/>
    </location>
</feature>
<evidence type="ECO:0000313" key="2">
    <source>
        <dbReference type="EMBL" id="PAT05965.1"/>
    </source>
</evidence>
<evidence type="ECO:0000313" key="3">
    <source>
        <dbReference type="Proteomes" id="UP000218281"/>
    </source>
</evidence>
<organism evidence="2 3">
    <name type="scientific">Corynebacterium hadale</name>
    <dbReference type="NCBI Taxonomy" id="2026255"/>
    <lineage>
        <taxon>Bacteria</taxon>
        <taxon>Bacillati</taxon>
        <taxon>Actinomycetota</taxon>
        <taxon>Actinomycetes</taxon>
        <taxon>Mycobacteriales</taxon>
        <taxon>Corynebacteriaceae</taxon>
        <taxon>Corynebacterium</taxon>
    </lineage>
</organism>
<gene>
    <name evidence="2" type="ORF">CKJ81_07070</name>
</gene>
<sequence length="95" mass="10980">MCHELLRARDLREARRVSLHRDGSGNVFLADAGDVAKLVDGTRHKLSIRRVSEHRGDPRQLRDHRLDQRRILAPKRGRRGGLRNLRGHQLPMEHG</sequence>
<feature type="compositionally biased region" description="Basic and acidic residues" evidence="1">
    <location>
        <begin position="52"/>
        <end position="70"/>
    </location>
</feature>
<reference evidence="2 3" key="1">
    <citation type="submission" date="2017-08" db="EMBL/GenBank/DDBJ databases">
        <title>Whole genome sequences of 6 clinical strains closest to Corynebacterium imitans.</title>
        <authorList>
            <person name="Bernier A.-M."/>
            <person name="Burdz T."/>
            <person name="Bernard K."/>
        </authorList>
    </citation>
    <scope>NUCLEOTIDE SEQUENCE [LARGE SCALE GENOMIC DNA]</scope>
    <source>
        <strain evidence="2 3">NML93-0607</strain>
    </source>
</reference>
<accession>A0ABX4H9I2</accession>
<dbReference type="Proteomes" id="UP000218281">
    <property type="component" value="Unassembled WGS sequence"/>
</dbReference>
<dbReference type="EMBL" id="NSGO01000006">
    <property type="protein sequence ID" value="PAT05965.1"/>
    <property type="molecule type" value="Genomic_DNA"/>
</dbReference>